<gene>
    <name evidence="1" type="ORF">EXE25_10250</name>
</gene>
<sequence>MGAWSHEPFGNDDAADWVYELENAQDDAVLAKVFESAIENKDEYLEADDASVIIAAVEVIAKLLGKGTQADAYTAQIDEWVNTVKIEPSPELLEKARTALDLVLSDDSELNELWGETEYYDDWRANIAALKTALAK</sequence>
<evidence type="ECO:0000313" key="1">
    <source>
        <dbReference type="EMBL" id="RZG66627.1"/>
    </source>
</evidence>
<dbReference type="AlphaFoldDB" id="A0A4V2DPG3"/>
<dbReference type="InterPro" id="IPR025355">
    <property type="entry name" value="DUF4259"/>
</dbReference>
<evidence type="ECO:0000313" key="2">
    <source>
        <dbReference type="Proteomes" id="UP000293483"/>
    </source>
</evidence>
<comment type="caution">
    <text evidence="1">The sequence shown here is derived from an EMBL/GenBank/DDBJ whole genome shotgun (WGS) entry which is preliminary data.</text>
</comment>
<dbReference type="RefSeq" id="WP_130146052.1">
    <property type="nucleotide sequence ID" value="NZ_SGSU01000010.1"/>
</dbReference>
<organism evidence="1 2">
    <name type="scientific">Acinetobacter bouvetii</name>
    <dbReference type="NCBI Taxonomy" id="202951"/>
    <lineage>
        <taxon>Bacteria</taxon>
        <taxon>Pseudomonadati</taxon>
        <taxon>Pseudomonadota</taxon>
        <taxon>Gammaproteobacteria</taxon>
        <taxon>Moraxellales</taxon>
        <taxon>Moraxellaceae</taxon>
        <taxon>Acinetobacter</taxon>
    </lineage>
</organism>
<dbReference type="EMBL" id="SGSU01000010">
    <property type="protein sequence ID" value="RZG66627.1"/>
    <property type="molecule type" value="Genomic_DNA"/>
</dbReference>
<dbReference type="Proteomes" id="UP000293483">
    <property type="component" value="Unassembled WGS sequence"/>
</dbReference>
<dbReference type="Pfam" id="PF14078">
    <property type="entry name" value="DUF4259"/>
    <property type="match status" value="1"/>
</dbReference>
<protein>
    <submittedName>
        <fullName evidence="1">DUF4259 domain-containing protein</fullName>
    </submittedName>
</protein>
<accession>A0A4V2DPG3</accession>
<reference evidence="1 2" key="1">
    <citation type="submission" date="2019-02" db="EMBL/GenBank/DDBJ databases">
        <title>The Batch Genome Submission of Acinetobacter spp. strains.</title>
        <authorList>
            <person name="Qin J."/>
            <person name="Hu Y."/>
            <person name="Ye H."/>
            <person name="Wei L."/>
            <person name="Feng Y."/>
            <person name="Zong Z."/>
        </authorList>
    </citation>
    <scope>NUCLEOTIDE SEQUENCE [LARGE SCALE GENOMIC DNA]</scope>
    <source>
        <strain evidence="1 2">WCHABo060081</strain>
    </source>
</reference>
<proteinExistence type="predicted"/>
<name>A0A4V2DPG3_9GAMM</name>